<dbReference type="RefSeq" id="WP_259412584.1">
    <property type="nucleotide sequence ID" value="NZ_JANWGH010000001.1"/>
</dbReference>
<dbReference type="EMBL" id="JANWGH010000001">
    <property type="protein sequence ID" value="MCS5488901.1"/>
    <property type="molecule type" value="Genomic_DNA"/>
</dbReference>
<gene>
    <name evidence="1" type="ORF">NY014_00585</name>
</gene>
<keyword evidence="2" id="KW-1185">Reference proteome</keyword>
<dbReference type="InterPro" id="IPR058690">
    <property type="entry name" value="BrxE"/>
</dbReference>
<comment type="caution">
    <text evidence="1">The sequence shown here is derived from an EMBL/GenBank/DDBJ whole genome shotgun (WGS) entry which is preliminary data.</text>
</comment>
<dbReference type="NCBIfam" id="NF033447">
    <property type="entry name" value="BrxE_fam"/>
    <property type="match status" value="1"/>
</dbReference>
<accession>A0ABT2G334</accession>
<sequence>MKEALLNKILELRTTVGFLMEETNWWNTQFFESTSNDFLGYIFPKSINQKKDFYLDLIRYLVDIEVGANYYHLFRLPVQVEEKLYKMSDSQEKVQPITYDKAILCLKSLSEDLSIEPHQGPINIGSSEAISSDIIQVLAAHYLSAFENDYKVHPYLN</sequence>
<evidence type="ECO:0000313" key="1">
    <source>
        <dbReference type="EMBL" id="MCS5488901.1"/>
    </source>
</evidence>
<protein>
    <submittedName>
        <fullName evidence="1">BrxE family protein</fullName>
    </submittedName>
</protein>
<reference evidence="1 2" key="1">
    <citation type="submission" date="2022-08" db="EMBL/GenBank/DDBJ databases">
        <title>Algoriphagus sp. CAU 1643 isolated from mud.</title>
        <authorList>
            <person name="Kim W."/>
        </authorList>
    </citation>
    <scope>NUCLEOTIDE SEQUENCE [LARGE SCALE GENOMIC DNA]</scope>
    <source>
        <strain evidence="1 2">CAU 1643</strain>
    </source>
</reference>
<proteinExistence type="predicted"/>
<name>A0ABT2G334_9BACT</name>
<evidence type="ECO:0000313" key="2">
    <source>
        <dbReference type="Proteomes" id="UP001206788"/>
    </source>
</evidence>
<organism evidence="1 2">
    <name type="scientific">Algoriphagus limi</name>
    <dbReference type="NCBI Taxonomy" id="2975273"/>
    <lineage>
        <taxon>Bacteria</taxon>
        <taxon>Pseudomonadati</taxon>
        <taxon>Bacteroidota</taxon>
        <taxon>Cytophagia</taxon>
        <taxon>Cytophagales</taxon>
        <taxon>Cyclobacteriaceae</taxon>
        <taxon>Algoriphagus</taxon>
    </lineage>
</organism>
<dbReference type="Proteomes" id="UP001206788">
    <property type="component" value="Unassembled WGS sequence"/>
</dbReference>
<dbReference type="Pfam" id="PF26412">
    <property type="entry name" value="BrxE"/>
    <property type="match status" value="1"/>
</dbReference>